<evidence type="ECO:0000313" key="3">
    <source>
        <dbReference type="Proteomes" id="UP000593566"/>
    </source>
</evidence>
<feature type="compositionally biased region" description="Polar residues" evidence="1">
    <location>
        <begin position="14"/>
        <end position="27"/>
    </location>
</feature>
<dbReference type="AlphaFoldDB" id="A0A8H6CJ38"/>
<evidence type="ECO:0000313" key="2">
    <source>
        <dbReference type="EMBL" id="KAF6224447.1"/>
    </source>
</evidence>
<evidence type="ECO:0000256" key="1">
    <source>
        <dbReference type="SAM" id="MobiDB-lite"/>
    </source>
</evidence>
<reference evidence="2 3" key="1">
    <citation type="journal article" date="2020" name="Genomics">
        <title>Complete, high-quality genomes from long-read metagenomic sequencing of two wolf lichen thalli reveals enigmatic genome architecture.</title>
        <authorList>
            <person name="McKenzie S.K."/>
            <person name="Walston R.F."/>
            <person name="Allen J.L."/>
        </authorList>
    </citation>
    <scope>NUCLEOTIDE SEQUENCE [LARGE SCALE GENOMIC DNA]</scope>
    <source>
        <strain evidence="2">WasteWater1</strain>
    </source>
</reference>
<protein>
    <submittedName>
        <fullName evidence="2">Uncharacterized protein</fullName>
    </submittedName>
</protein>
<accession>A0A8H6CJ38</accession>
<dbReference type="GeneID" id="59339414"/>
<comment type="caution">
    <text evidence="2">The sequence shown here is derived from an EMBL/GenBank/DDBJ whole genome shotgun (WGS) entry which is preliminary data.</text>
</comment>
<keyword evidence="3" id="KW-1185">Reference proteome</keyword>
<gene>
    <name evidence="2" type="ORF">HO133_011024</name>
</gene>
<dbReference type="Proteomes" id="UP000593566">
    <property type="component" value="Unassembled WGS sequence"/>
</dbReference>
<dbReference type="EMBL" id="JACCJB010000009">
    <property type="protein sequence ID" value="KAF6224447.1"/>
    <property type="molecule type" value="Genomic_DNA"/>
</dbReference>
<dbReference type="RefSeq" id="XP_037153507.1">
    <property type="nucleotide sequence ID" value="XM_037301873.1"/>
</dbReference>
<organism evidence="2 3">
    <name type="scientific">Letharia lupina</name>
    <dbReference type="NCBI Taxonomy" id="560253"/>
    <lineage>
        <taxon>Eukaryota</taxon>
        <taxon>Fungi</taxon>
        <taxon>Dikarya</taxon>
        <taxon>Ascomycota</taxon>
        <taxon>Pezizomycotina</taxon>
        <taxon>Lecanoromycetes</taxon>
        <taxon>OSLEUM clade</taxon>
        <taxon>Lecanoromycetidae</taxon>
        <taxon>Lecanorales</taxon>
        <taxon>Lecanorineae</taxon>
        <taxon>Parmeliaceae</taxon>
        <taxon>Letharia</taxon>
    </lineage>
</organism>
<sequence>MYKVHSINKADDTPLSTRQMNVWSGNAATVKDVDDEKTKGRQTCADDPQVQLDDRPDDSIDVGPRGID</sequence>
<proteinExistence type="predicted"/>
<feature type="region of interest" description="Disordered" evidence="1">
    <location>
        <begin position="1"/>
        <end position="68"/>
    </location>
</feature>
<name>A0A8H6CJ38_9LECA</name>